<organism evidence="1 2">
    <name type="scientific">Rhodobium gokarnense</name>
    <dbReference type="NCBI Taxonomy" id="364296"/>
    <lineage>
        <taxon>Bacteria</taxon>
        <taxon>Pseudomonadati</taxon>
        <taxon>Pseudomonadota</taxon>
        <taxon>Alphaproteobacteria</taxon>
        <taxon>Hyphomicrobiales</taxon>
        <taxon>Rhodobiaceae</taxon>
        <taxon>Rhodobium</taxon>
    </lineage>
</organism>
<reference evidence="2" key="1">
    <citation type="submission" date="2023-07" db="EMBL/GenBank/DDBJ databases">
        <title>Genome sequencing of Purple Non-Sulfur Bacteria from various extreme environments.</title>
        <authorList>
            <person name="Mayer M."/>
        </authorList>
    </citation>
    <scope>NUCLEOTIDE SEQUENCE [LARGE SCALE GENOMIC DNA]</scope>
    <source>
        <strain evidence="2">DSM 17935</strain>
    </source>
</reference>
<dbReference type="SUPFAM" id="SSF53474">
    <property type="entry name" value="alpha/beta-Hydrolases"/>
    <property type="match status" value="1"/>
</dbReference>
<dbReference type="GO" id="GO:0016787">
    <property type="term" value="F:hydrolase activity"/>
    <property type="evidence" value="ECO:0007669"/>
    <property type="project" value="UniProtKB-KW"/>
</dbReference>
<proteinExistence type="predicted"/>
<evidence type="ECO:0000313" key="1">
    <source>
        <dbReference type="EMBL" id="MCW2308374.1"/>
    </source>
</evidence>
<dbReference type="Pfam" id="PF06821">
    <property type="entry name" value="Ser_hydrolase"/>
    <property type="match status" value="1"/>
</dbReference>
<keyword evidence="1" id="KW-0378">Hydrolase</keyword>
<protein>
    <submittedName>
        <fullName evidence="1">Alpha/beta hydrolase family esterase</fullName>
    </submittedName>
</protein>
<gene>
    <name evidence="1" type="ORF">M2319_002716</name>
</gene>
<dbReference type="EMBL" id="JAOQNS010000007">
    <property type="protein sequence ID" value="MCW2308374.1"/>
    <property type="molecule type" value="Genomic_DNA"/>
</dbReference>
<dbReference type="Gene3D" id="3.40.50.1820">
    <property type="entry name" value="alpha/beta hydrolase"/>
    <property type="match status" value="1"/>
</dbReference>
<dbReference type="InterPro" id="IPR010662">
    <property type="entry name" value="RBBP9/YdeN"/>
</dbReference>
<sequence length="186" mass="20003">MKAAEADLLILPDCGNADDDHWQTRWERKLSTARRVVQDDWACPDMSAWVERIVEAVGEAERPVVFLAHGLGIAAMVHAAPNLDPAKLAAGFLVAPVDVEDGRIPETVDPALAPLSRDPLPFPSMLVASRSDPACSFETADDLGHAWGSFVIDAGDVGHLDSDSGHGPWPEGSLTFARFLSSIRRA</sequence>
<dbReference type="Proteomes" id="UP001209755">
    <property type="component" value="Unassembled WGS sequence"/>
</dbReference>
<dbReference type="InterPro" id="IPR029058">
    <property type="entry name" value="AB_hydrolase_fold"/>
</dbReference>
<evidence type="ECO:0000313" key="2">
    <source>
        <dbReference type="Proteomes" id="UP001209755"/>
    </source>
</evidence>
<accession>A0ABT3HDH3</accession>
<keyword evidence="2" id="KW-1185">Reference proteome</keyword>
<name>A0ABT3HDH3_9HYPH</name>
<comment type="caution">
    <text evidence="1">The sequence shown here is derived from an EMBL/GenBank/DDBJ whole genome shotgun (WGS) entry which is preliminary data.</text>
</comment>
<dbReference type="RefSeq" id="WP_264601993.1">
    <property type="nucleotide sequence ID" value="NZ_JAOQNS010000007.1"/>
</dbReference>